<accession>A0A6P3XVF2</accession>
<dbReference type="Pfam" id="PF06585">
    <property type="entry name" value="JHBP"/>
    <property type="match status" value="1"/>
</dbReference>
<dbReference type="PANTHER" id="PTHR11008">
    <property type="entry name" value="PROTEIN TAKEOUT-LIKE PROTEIN"/>
    <property type="match status" value="1"/>
</dbReference>
<dbReference type="RefSeq" id="XP_014481883.1">
    <property type="nucleotide sequence ID" value="XM_014626397.1"/>
</dbReference>
<evidence type="ECO:0000313" key="1">
    <source>
        <dbReference type="Proteomes" id="UP000515204"/>
    </source>
</evidence>
<evidence type="ECO:0000313" key="2">
    <source>
        <dbReference type="RefSeq" id="XP_014481883.1"/>
    </source>
</evidence>
<dbReference type="Gene3D" id="3.15.10.30">
    <property type="entry name" value="Haemolymph juvenile hormone binding protein"/>
    <property type="match status" value="1"/>
</dbReference>
<dbReference type="InterPro" id="IPR038606">
    <property type="entry name" value="To_sf"/>
</dbReference>
<dbReference type="OrthoDB" id="8190514at2759"/>
<dbReference type="KEGG" id="dqu:106748149"/>
<dbReference type="GO" id="GO:0005615">
    <property type="term" value="C:extracellular space"/>
    <property type="evidence" value="ECO:0007669"/>
    <property type="project" value="TreeGrafter"/>
</dbReference>
<dbReference type="GeneID" id="106748149"/>
<sequence length="114" mass="13409">MTIQAKGKCKMTLYNTTMTVDVKYEKYERHGESYIKIKKLDFHIKDTDIKVYFENLFDKDPRLGEEMNRLLNENSKTIFKEIKPAFEEALKQLIIGLGSKIYSNVPLNKIFPPE</sequence>
<dbReference type="AlphaFoldDB" id="A0A6P3XVF2"/>
<reference evidence="2" key="1">
    <citation type="submission" date="2025-08" db="UniProtKB">
        <authorList>
            <consortium name="RefSeq"/>
        </authorList>
    </citation>
    <scope>IDENTIFICATION</scope>
</reference>
<gene>
    <name evidence="2" type="primary">LOC106748149</name>
</gene>
<proteinExistence type="predicted"/>
<organism evidence="1 2">
    <name type="scientific">Dinoponera quadriceps</name>
    <name type="common">South American ant</name>
    <dbReference type="NCBI Taxonomy" id="609295"/>
    <lineage>
        <taxon>Eukaryota</taxon>
        <taxon>Metazoa</taxon>
        <taxon>Ecdysozoa</taxon>
        <taxon>Arthropoda</taxon>
        <taxon>Hexapoda</taxon>
        <taxon>Insecta</taxon>
        <taxon>Pterygota</taxon>
        <taxon>Neoptera</taxon>
        <taxon>Endopterygota</taxon>
        <taxon>Hymenoptera</taxon>
        <taxon>Apocrita</taxon>
        <taxon>Aculeata</taxon>
        <taxon>Formicoidea</taxon>
        <taxon>Formicidae</taxon>
        <taxon>Ponerinae</taxon>
        <taxon>Ponerini</taxon>
        <taxon>Dinoponera</taxon>
    </lineage>
</organism>
<name>A0A6P3XVF2_DINQU</name>
<protein>
    <submittedName>
        <fullName evidence="2">Protein takeout-like</fullName>
    </submittedName>
</protein>
<keyword evidence="1" id="KW-1185">Reference proteome</keyword>
<dbReference type="InterPro" id="IPR010562">
    <property type="entry name" value="Haemolymph_juvenile_hormone-bd"/>
</dbReference>
<dbReference type="Proteomes" id="UP000515204">
    <property type="component" value="Unplaced"/>
</dbReference>
<dbReference type="PANTHER" id="PTHR11008:SF32">
    <property type="entry name" value="CIRCADIAN CLOCK-CONTROLLED PROTEIN DAYWAKE-RELATED"/>
    <property type="match status" value="1"/>
</dbReference>